<gene>
    <name evidence="1" type="ORF">HLVA_19240</name>
</gene>
<reference evidence="1 2" key="1">
    <citation type="submission" date="2022-11" db="EMBL/GenBank/DDBJ databases">
        <title>Haliovirga abyssi gen. nov., sp. nov., a mesophilic fermentative bacterium isolated from the Iheya North hydrothermal field and the proposal of Haliovirgaceae fam. nov.</title>
        <authorList>
            <person name="Miyazaki U."/>
            <person name="Tame A."/>
            <person name="Miyazaki J."/>
            <person name="Takai K."/>
            <person name="Sawayama S."/>
            <person name="Kitajima M."/>
            <person name="Okamoto A."/>
            <person name="Nakagawa S."/>
        </authorList>
    </citation>
    <scope>NUCLEOTIDE SEQUENCE [LARGE SCALE GENOMIC DNA]</scope>
    <source>
        <strain evidence="1 2">IC12</strain>
    </source>
</reference>
<protein>
    <recommendedName>
        <fullName evidence="3">DUF3861 family protein</fullName>
    </recommendedName>
</protein>
<evidence type="ECO:0000313" key="1">
    <source>
        <dbReference type="EMBL" id="BDU51355.1"/>
    </source>
</evidence>
<dbReference type="AlphaFoldDB" id="A0AAU9DDC9"/>
<keyword evidence="2" id="KW-1185">Reference proteome</keyword>
<accession>A0AAU9DDC9</accession>
<proteinExistence type="predicted"/>
<evidence type="ECO:0008006" key="3">
    <source>
        <dbReference type="Google" id="ProtNLM"/>
    </source>
</evidence>
<dbReference type="Proteomes" id="UP001321582">
    <property type="component" value="Chromosome"/>
</dbReference>
<dbReference type="KEGG" id="haby:HLVA_19240"/>
<evidence type="ECO:0000313" key="2">
    <source>
        <dbReference type="Proteomes" id="UP001321582"/>
    </source>
</evidence>
<dbReference type="RefSeq" id="WP_307904242.1">
    <property type="nucleotide sequence ID" value="NZ_AP027059.1"/>
</dbReference>
<organism evidence="1 2">
    <name type="scientific">Haliovirga abyssi</name>
    <dbReference type="NCBI Taxonomy" id="2996794"/>
    <lineage>
        <taxon>Bacteria</taxon>
        <taxon>Fusobacteriati</taxon>
        <taxon>Fusobacteriota</taxon>
        <taxon>Fusobacteriia</taxon>
        <taxon>Fusobacteriales</taxon>
        <taxon>Haliovirgaceae</taxon>
        <taxon>Haliovirga</taxon>
    </lineage>
</organism>
<dbReference type="EMBL" id="AP027059">
    <property type="protein sequence ID" value="BDU51355.1"/>
    <property type="molecule type" value="Genomic_DNA"/>
</dbReference>
<name>A0AAU9DDC9_9FUSO</name>
<sequence length="98" mass="11425">MSRMKISGQTQGKLVFSYDIREGHIEYKKLIPALNKKLIEMGIEAVGEEKELENVVGEVLYRINEFTFDNFYNILEGKEDKIDIKNILEDVIKEICKK</sequence>